<evidence type="ECO:0000256" key="1">
    <source>
        <dbReference type="SAM" id="MobiDB-lite"/>
    </source>
</evidence>
<feature type="compositionally biased region" description="Low complexity" evidence="1">
    <location>
        <begin position="1077"/>
        <end position="1114"/>
    </location>
</feature>
<protein>
    <submittedName>
        <fullName evidence="2">Uncharacterized protein</fullName>
    </submittedName>
</protein>
<dbReference type="EMBL" id="ML179203">
    <property type="protein sequence ID" value="THU95312.1"/>
    <property type="molecule type" value="Genomic_DNA"/>
</dbReference>
<proteinExistence type="predicted"/>
<keyword evidence="3" id="KW-1185">Reference proteome</keyword>
<dbReference type="OrthoDB" id="5429442at2759"/>
<feature type="compositionally biased region" description="Pro residues" evidence="1">
    <location>
        <begin position="1060"/>
        <end position="1069"/>
    </location>
</feature>
<organism evidence="2 3">
    <name type="scientific">Dendrothele bispora (strain CBS 962.96)</name>
    <dbReference type="NCBI Taxonomy" id="1314807"/>
    <lineage>
        <taxon>Eukaryota</taxon>
        <taxon>Fungi</taxon>
        <taxon>Dikarya</taxon>
        <taxon>Basidiomycota</taxon>
        <taxon>Agaricomycotina</taxon>
        <taxon>Agaricomycetes</taxon>
        <taxon>Agaricomycetidae</taxon>
        <taxon>Agaricales</taxon>
        <taxon>Agaricales incertae sedis</taxon>
        <taxon>Dendrothele</taxon>
    </lineage>
</organism>
<evidence type="ECO:0000313" key="2">
    <source>
        <dbReference type="EMBL" id="THU95312.1"/>
    </source>
</evidence>
<reference evidence="2 3" key="1">
    <citation type="journal article" date="2019" name="Nat. Ecol. Evol.">
        <title>Megaphylogeny resolves global patterns of mushroom evolution.</title>
        <authorList>
            <person name="Varga T."/>
            <person name="Krizsan K."/>
            <person name="Foldi C."/>
            <person name="Dima B."/>
            <person name="Sanchez-Garcia M."/>
            <person name="Sanchez-Ramirez S."/>
            <person name="Szollosi G.J."/>
            <person name="Szarkandi J.G."/>
            <person name="Papp V."/>
            <person name="Albert L."/>
            <person name="Andreopoulos W."/>
            <person name="Angelini C."/>
            <person name="Antonin V."/>
            <person name="Barry K.W."/>
            <person name="Bougher N.L."/>
            <person name="Buchanan P."/>
            <person name="Buyck B."/>
            <person name="Bense V."/>
            <person name="Catcheside P."/>
            <person name="Chovatia M."/>
            <person name="Cooper J."/>
            <person name="Damon W."/>
            <person name="Desjardin D."/>
            <person name="Finy P."/>
            <person name="Geml J."/>
            <person name="Haridas S."/>
            <person name="Hughes K."/>
            <person name="Justo A."/>
            <person name="Karasinski D."/>
            <person name="Kautmanova I."/>
            <person name="Kiss B."/>
            <person name="Kocsube S."/>
            <person name="Kotiranta H."/>
            <person name="LaButti K.M."/>
            <person name="Lechner B.E."/>
            <person name="Liimatainen K."/>
            <person name="Lipzen A."/>
            <person name="Lukacs Z."/>
            <person name="Mihaltcheva S."/>
            <person name="Morgado L.N."/>
            <person name="Niskanen T."/>
            <person name="Noordeloos M.E."/>
            <person name="Ohm R.A."/>
            <person name="Ortiz-Santana B."/>
            <person name="Ovrebo C."/>
            <person name="Racz N."/>
            <person name="Riley R."/>
            <person name="Savchenko A."/>
            <person name="Shiryaev A."/>
            <person name="Soop K."/>
            <person name="Spirin V."/>
            <person name="Szebenyi C."/>
            <person name="Tomsovsky M."/>
            <person name="Tulloss R.E."/>
            <person name="Uehling J."/>
            <person name="Grigoriev I.V."/>
            <person name="Vagvolgyi C."/>
            <person name="Papp T."/>
            <person name="Martin F.M."/>
            <person name="Miettinen O."/>
            <person name="Hibbett D.S."/>
            <person name="Nagy L.G."/>
        </authorList>
    </citation>
    <scope>NUCLEOTIDE SEQUENCE [LARGE SCALE GENOMIC DNA]</scope>
    <source>
        <strain evidence="2 3">CBS 962.96</strain>
    </source>
</reference>
<dbReference type="AlphaFoldDB" id="A0A4S8LZY6"/>
<sequence>MCLGNRAESSAHYINSQLVSLYENATQCTRKHGTGLKPTSSVVEYSTCLYEWYGPGKHTRHQPSKADLAFYVKFGAPRIEFVCNHEVILFLTLKEGHYALDLKGASKQSVERIKDFTVAFRVEFTTHSVEKFKCSAIGNSADYIMNMHILNMESATLVSEHSSIPGITTAVDGNVLNKSNALQHYLKHYLHIFKCGGFHVLYSLPDFDNLSITTAHIDYSVISKHTLAVDNLYGISIEDINKYLRSLWLQADAYNGEHTGSDKDVTKTFLAEHRTNWKDSTEDIQIHITSGPLQIQALCKREVIMYIDLQDIRFHTNGYFTSQAQHEFSDWKIAFIVDIIYEEADQGCVKRVKLNLGTARFCEHLSFFGAQTIEVDLFTRLRTTLVRYLTHHYLHILETSEYHCVYHHDTRVHVDIGEDEPYGPGEPGEFPDDDHPEGGYHGGTGLGDHDCECESESECGHKGGIQWGILTRGLVEYTHCSDFDIVTSVTQGSVNSTFYTWWEAAHNRFIKLGKRHTWESVEIERDTCLADYSFVHEQHADEVFFSASFLAPRIQLICKEGSQSVLLYFNIQSGFLRTLGQGKTLQPGSEIYNFSNWRIAFEVQLKLVDASESSISNVILKRYGRTGHSSFKHLILDLSTAKFSLTSSHCPGLLDGQDYRLIRVRREALVHYFTHHYFAAFKRARHHILYTIPLFDKNGVGNHRHTVTSLKFQILPFTAGTSQIFEGLFGKYRALFDRNVVVFLGMVDNHQMPTGWLPGGMNWVGGAGTKIPHGTVSLSRKSFLEARILQKLEAINRDTTIFATLGAVEGEKWKPELMTWNNHQTKKNLSCQFHQTKSTSESLEFCWYNKDQWTYTHEGEFDGNGLYKVNCTTKNTVSVPTTKRANYAISVKGRVDLNLAYQGNGRDWSAEMYVTWSAIIKLTSEGHGLTLHVLPAKIVPEFHNSRVEGNVGHNAQEIAFEQLRKQFPGAIELSTVTNELRDSFEGSWTGLHVEFREMVLQQPIFNKRGDLMCELAPMRRNTTLNGGANGVNGHANESWFRHAVHRVDNFINGKKESSAPPTPISPSPQSPAGALLSRTSSKASVSSTKSTSSTKTVTKQTSSSSNSFSSSQISIAEGQASLAEAAKV</sequence>
<name>A0A4S8LZY6_DENBC</name>
<dbReference type="Proteomes" id="UP000297245">
    <property type="component" value="Unassembled WGS sequence"/>
</dbReference>
<feature type="region of interest" description="Disordered" evidence="1">
    <location>
        <begin position="418"/>
        <end position="441"/>
    </location>
</feature>
<feature type="region of interest" description="Disordered" evidence="1">
    <location>
        <begin position="1052"/>
        <end position="1128"/>
    </location>
</feature>
<gene>
    <name evidence="2" type="ORF">K435DRAFT_966535</name>
</gene>
<accession>A0A4S8LZY6</accession>
<evidence type="ECO:0000313" key="3">
    <source>
        <dbReference type="Proteomes" id="UP000297245"/>
    </source>
</evidence>